<reference evidence="3 4" key="1">
    <citation type="submission" date="2021-04" db="EMBL/GenBank/DDBJ databases">
        <authorList>
            <person name="De Guttry C."/>
            <person name="Zahm M."/>
            <person name="Klopp C."/>
            <person name="Cabau C."/>
            <person name="Louis A."/>
            <person name="Berthelot C."/>
            <person name="Parey E."/>
            <person name="Roest Crollius H."/>
            <person name="Montfort J."/>
            <person name="Robinson-Rechavi M."/>
            <person name="Bucao C."/>
            <person name="Bouchez O."/>
            <person name="Gislard M."/>
            <person name="Lluch J."/>
            <person name="Milhes M."/>
            <person name="Lampietro C."/>
            <person name="Lopez Roques C."/>
            <person name="Donnadieu C."/>
            <person name="Braasch I."/>
            <person name="Desvignes T."/>
            <person name="Postlethwait J."/>
            <person name="Bobe J."/>
            <person name="Wedekind C."/>
            <person name="Guiguen Y."/>
        </authorList>
    </citation>
    <scope>NUCLEOTIDE SEQUENCE [LARGE SCALE GENOMIC DNA]</scope>
    <source>
        <strain evidence="3">Cs_M1</strain>
        <tissue evidence="3">Blood</tissue>
    </source>
</reference>
<organism evidence="3 4">
    <name type="scientific">Coregonus suidteri</name>
    <dbReference type="NCBI Taxonomy" id="861788"/>
    <lineage>
        <taxon>Eukaryota</taxon>
        <taxon>Metazoa</taxon>
        <taxon>Chordata</taxon>
        <taxon>Craniata</taxon>
        <taxon>Vertebrata</taxon>
        <taxon>Euteleostomi</taxon>
        <taxon>Actinopterygii</taxon>
        <taxon>Neopterygii</taxon>
        <taxon>Teleostei</taxon>
        <taxon>Protacanthopterygii</taxon>
        <taxon>Salmoniformes</taxon>
        <taxon>Salmonidae</taxon>
        <taxon>Coregoninae</taxon>
        <taxon>Coregonus</taxon>
    </lineage>
</organism>
<keyword evidence="4" id="KW-1185">Reference proteome</keyword>
<evidence type="ECO:0000256" key="1">
    <source>
        <dbReference type="SAM" id="MobiDB-lite"/>
    </source>
</evidence>
<dbReference type="AlphaFoldDB" id="A0AAN8KMW7"/>
<feature type="non-terminal residue" evidence="3">
    <location>
        <position position="1"/>
    </location>
</feature>
<accession>A0AAN8KMW7</accession>
<proteinExistence type="predicted"/>
<keyword evidence="2" id="KW-1133">Transmembrane helix</keyword>
<sequence>PYSLYSTLLLTRSHAPYSLYSALLLTRAHAPYSLYSALLLTRAHAPYSLYSAPYRVPFGMQALTDQLPSNTLMFSIIVFRPLLFIVIIVHPSSAQMEASVFRRQQPVSQQASEMNRGAAGKNKTKERYHVL</sequence>
<feature type="transmembrane region" description="Helical" evidence="2">
    <location>
        <begin position="72"/>
        <end position="89"/>
    </location>
</feature>
<dbReference type="EMBL" id="JAGTTL010000036">
    <property type="protein sequence ID" value="KAK6293923.1"/>
    <property type="molecule type" value="Genomic_DNA"/>
</dbReference>
<comment type="caution">
    <text evidence="3">The sequence shown here is derived from an EMBL/GenBank/DDBJ whole genome shotgun (WGS) entry which is preliminary data.</text>
</comment>
<evidence type="ECO:0000256" key="2">
    <source>
        <dbReference type="SAM" id="Phobius"/>
    </source>
</evidence>
<keyword evidence="2" id="KW-0812">Transmembrane</keyword>
<gene>
    <name evidence="3" type="ORF">J4Q44_G00362490</name>
</gene>
<name>A0AAN8KMW7_9TELE</name>
<keyword evidence="2" id="KW-0472">Membrane</keyword>
<feature type="region of interest" description="Disordered" evidence="1">
    <location>
        <begin position="107"/>
        <end position="131"/>
    </location>
</feature>
<evidence type="ECO:0000313" key="3">
    <source>
        <dbReference type="EMBL" id="KAK6293923.1"/>
    </source>
</evidence>
<evidence type="ECO:0000313" key="4">
    <source>
        <dbReference type="Proteomes" id="UP001356427"/>
    </source>
</evidence>
<dbReference type="Proteomes" id="UP001356427">
    <property type="component" value="Unassembled WGS sequence"/>
</dbReference>
<protein>
    <submittedName>
        <fullName evidence="3">Uncharacterized protein</fullName>
    </submittedName>
</protein>